<dbReference type="PANTHER" id="PTHR24421:SF63">
    <property type="entry name" value="SENSOR HISTIDINE KINASE DESK"/>
    <property type="match status" value="1"/>
</dbReference>
<reference evidence="7 8" key="1">
    <citation type="submission" date="2023-10" db="EMBL/GenBank/DDBJ databases">
        <title>Sphingomonas sp. HF-S4 16S ribosomal RNA gene Genome sequencing and assembly.</title>
        <authorList>
            <person name="Lee H."/>
        </authorList>
    </citation>
    <scope>NUCLEOTIDE SEQUENCE [LARGE SCALE GENOMIC DNA]</scope>
    <source>
        <strain evidence="7 8">HF-S4</strain>
    </source>
</reference>
<keyword evidence="2 7" id="KW-0418">Kinase</keyword>
<dbReference type="GO" id="GO:0016301">
    <property type="term" value="F:kinase activity"/>
    <property type="evidence" value="ECO:0007669"/>
    <property type="project" value="UniProtKB-KW"/>
</dbReference>
<dbReference type="Gene3D" id="1.20.5.1930">
    <property type="match status" value="1"/>
</dbReference>
<dbReference type="Gene3D" id="3.30.565.10">
    <property type="entry name" value="Histidine kinase-like ATPase, C-terminal domain"/>
    <property type="match status" value="1"/>
</dbReference>
<dbReference type="RefSeq" id="WP_317228360.1">
    <property type="nucleotide sequence ID" value="NZ_JAWJEJ010000002.1"/>
</dbReference>
<dbReference type="InterPro" id="IPR003594">
    <property type="entry name" value="HATPase_dom"/>
</dbReference>
<evidence type="ECO:0000256" key="4">
    <source>
        <dbReference type="SAM" id="Phobius"/>
    </source>
</evidence>
<feature type="transmembrane region" description="Helical" evidence="4">
    <location>
        <begin position="24"/>
        <end position="41"/>
    </location>
</feature>
<dbReference type="InterPro" id="IPR036890">
    <property type="entry name" value="HATPase_C_sf"/>
</dbReference>
<evidence type="ECO:0000259" key="6">
    <source>
        <dbReference type="Pfam" id="PF07730"/>
    </source>
</evidence>
<dbReference type="EMBL" id="JAWJEJ010000002">
    <property type="protein sequence ID" value="MDV3459206.1"/>
    <property type="molecule type" value="Genomic_DNA"/>
</dbReference>
<dbReference type="InterPro" id="IPR050482">
    <property type="entry name" value="Sensor_HK_TwoCompSys"/>
</dbReference>
<keyword evidence="4" id="KW-0472">Membrane</keyword>
<sequence>MQDTVATQADQRWYQRVFDVRRPWVWLAYLPLYGMTWLYHTPSTFDFIVSIAGLIVFLALYLYAARCSGRAVILPAVLTLVLALAMIPFGANWTVLAVYACSAAAELRPARDGVRLVAAFIAVSVAAAILQGMPWYVVAMMALFEAMVVYSKMAGMALGEKHGALLKAQEEVRLLAQEAERERIARDLHDLLGRTLTLIALKSDLSARLIASDPQCAEREIREIGEAARGGLAEVRATVAGISQAGLAREIEASRAALATAGVACEISGEDLAVPAANGAVLAMALREAVTNVIRHAAATRCHIALEQDADGVRVSVSDNGQGGRFAEGSGLRGMRARLSAAGGRLRVKAGESGTEVMAAVPAVAAA</sequence>
<keyword evidence="8" id="KW-1185">Reference proteome</keyword>
<feature type="transmembrane region" description="Helical" evidence="4">
    <location>
        <begin position="116"/>
        <end position="144"/>
    </location>
</feature>
<dbReference type="CDD" id="cd16917">
    <property type="entry name" value="HATPase_UhpB-NarQ-NarX-like"/>
    <property type="match status" value="1"/>
</dbReference>
<evidence type="ECO:0000313" key="8">
    <source>
        <dbReference type="Proteomes" id="UP001273531"/>
    </source>
</evidence>
<gene>
    <name evidence="7" type="ORF">RZN05_19575</name>
</gene>
<feature type="transmembrane region" description="Helical" evidence="4">
    <location>
        <begin position="71"/>
        <end position="96"/>
    </location>
</feature>
<protein>
    <submittedName>
        <fullName evidence="7">Sensor histidine kinase</fullName>
    </submittedName>
</protein>
<evidence type="ECO:0000259" key="5">
    <source>
        <dbReference type="Pfam" id="PF02518"/>
    </source>
</evidence>
<dbReference type="SUPFAM" id="SSF55874">
    <property type="entry name" value="ATPase domain of HSP90 chaperone/DNA topoisomerase II/histidine kinase"/>
    <property type="match status" value="1"/>
</dbReference>
<comment type="caution">
    <text evidence="7">The sequence shown here is derived from an EMBL/GenBank/DDBJ whole genome shotgun (WGS) entry which is preliminary data.</text>
</comment>
<evidence type="ECO:0000256" key="3">
    <source>
        <dbReference type="ARBA" id="ARBA00023012"/>
    </source>
</evidence>
<keyword evidence="1" id="KW-0808">Transferase</keyword>
<accession>A0ABU3YCZ1</accession>
<feature type="domain" description="Histidine kinase/HSP90-like ATPase" evidence="5">
    <location>
        <begin position="282"/>
        <end position="362"/>
    </location>
</feature>
<dbReference type="Pfam" id="PF07730">
    <property type="entry name" value="HisKA_3"/>
    <property type="match status" value="1"/>
</dbReference>
<evidence type="ECO:0000256" key="1">
    <source>
        <dbReference type="ARBA" id="ARBA00022679"/>
    </source>
</evidence>
<keyword evidence="4" id="KW-0812">Transmembrane</keyword>
<dbReference type="PANTHER" id="PTHR24421">
    <property type="entry name" value="NITRATE/NITRITE SENSOR PROTEIN NARX-RELATED"/>
    <property type="match status" value="1"/>
</dbReference>
<evidence type="ECO:0000256" key="2">
    <source>
        <dbReference type="ARBA" id="ARBA00022777"/>
    </source>
</evidence>
<dbReference type="InterPro" id="IPR011712">
    <property type="entry name" value="Sig_transdc_His_kin_sub3_dim/P"/>
</dbReference>
<dbReference type="Pfam" id="PF02518">
    <property type="entry name" value="HATPase_c"/>
    <property type="match status" value="1"/>
</dbReference>
<feature type="transmembrane region" description="Helical" evidence="4">
    <location>
        <begin position="47"/>
        <end position="64"/>
    </location>
</feature>
<organism evidence="7 8">
    <name type="scientific">Sphingomonas agrestis</name>
    <dbReference type="NCBI Taxonomy" id="3080540"/>
    <lineage>
        <taxon>Bacteria</taxon>
        <taxon>Pseudomonadati</taxon>
        <taxon>Pseudomonadota</taxon>
        <taxon>Alphaproteobacteria</taxon>
        <taxon>Sphingomonadales</taxon>
        <taxon>Sphingomonadaceae</taxon>
        <taxon>Sphingomonas</taxon>
    </lineage>
</organism>
<keyword evidence="4" id="KW-1133">Transmembrane helix</keyword>
<proteinExistence type="predicted"/>
<evidence type="ECO:0000313" key="7">
    <source>
        <dbReference type="EMBL" id="MDV3459206.1"/>
    </source>
</evidence>
<name>A0ABU3YCZ1_9SPHN</name>
<feature type="domain" description="Signal transduction histidine kinase subgroup 3 dimerisation and phosphoacceptor" evidence="6">
    <location>
        <begin position="180"/>
        <end position="244"/>
    </location>
</feature>
<dbReference type="Proteomes" id="UP001273531">
    <property type="component" value="Unassembled WGS sequence"/>
</dbReference>
<keyword evidence="3" id="KW-0902">Two-component regulatory system</keyword>